<evidence type="ECO:0000256" key="10">
    <source>
        <dbReference type="ARBA" id="ARBA00022776"/>
    </source>
</evidence>
<keyword evidence="8" id="KW-0132">Cell division</keyword>
<proteinExistence type="inferred from homology"/>
<gene>
    <name evidence="18" type="primary">DAD1</name>
    <name evidence="18" type="ORF">CAAN4_H14158</name>
</gene>
<dbReference type="Proteomes" id="UP001497600">
    <property type="component" value="Chromosome H"/>
</dbReference>
<comment type="similarity">
    <text evidence="4">Belongs to the DASH complex DAD1 family.</text>
</comment>
<organism evidence="18 19">
    <name type="scientific">[Candida] anglica</name>
    <dbReference type="NCBI Taxonomy" id="148631"/>
    <lineage>
        <taxon>Eukaryota</taxon>
        <taxon>Fungi</taxon>
        <taxon>Dikarya</taxon>
        <taxon>Ascomycota</taxon>
        <taxon>Saccharomycotina</taxon>
        <taxon>Pichiomycetes</taxon>
        <taxon>Debaryomycetaceae</taxon>
        <taxon>Kurtzmaniella</taxon>
    </lineage>
</organism>
<dbReference type="InterPro" id="IPR013958">
    <property type="entry name" value="DASH_Dad1"/>
</dbReference>
<evidence type="ECO:0000256" key="9">
    <source>
        <dbReference type="ARBA" id="ARBA00022701"/>
    </source>
</evidence>
<keyword evidence="11" id="KW-0995">Kinetochore</keyword>
<keyword evidence="12" id="KW-0206">Cytoskeleton</keyword>
<evidence type="ECO:0000256" key="14">
    <source>
        <dbReference type="ARBA" id="ARBA00023306"/>
    </source>
</evidence>
<evidence type="ECO:0000256" key="11">
    <source>
        <dbReference type="ARBA" id="ARBA00022838"/>
    </source>
</evidence>
<evidence type="ECO:0000256" key="12">
    <source>
        <dbReference type="ARBA" id="ARBA00023212"/>
    </source>
</evidence>
<dbReference type="EMBL" id="OZ004260">
    <property type="protein sequence ID" value="CAK7921431.1"/>
    <property type="molecule type" value="Genomic_DNA"/>
</dbReference>
<evidence type="ECO:0000256" key="8">
    <source>
        <dbReference type="ARBA" id="ARBA00022618"/>
    </source>
</evidence>
<evidence type="ECO:0000256" key="15">
    <source>
        <dbReference type="ARBA" id="ARBA00023328"/>
    </source>
</evidence>
<evidence type="ECO:0000256" key="1">
    <source>
        <dbReference type="ARBA" id="ARBA00004123"/>
    </source>
</evidence>
<evidence type="ECO:0000313" key="18">
    <source>
        <dbReference type="EMBL" id="CAK7921431.1"/>
    </source>
</evidence>
<comment type="subcellular location">
    <subcellularLocation>
        <location evidence="3">Chromosome</location>
        <location evidence="3">Centromere</location>
        <location evidence="3">Kinetochore</location>
    </subcellularLocation>
    <subcellularLocation>
        <location evidence="2">Cytoplasm</location>
        <location evidence="2">Cytoskeleton</location>
        <location evidence="2">Spindle</location>
    </subcellularLocation>
    <subcellularLocation>
        <location evidence="1">Nucleus</location>
    </subcellularLocation>
</comment>
<evidence type="ECO:0000256" key="7">
    <source>
        <dbReference type="ARBA" id="ARBA00022490"/>
    </source>
</evidence>
<feature type="compositionally biased region" description="Acidic residues" evidence="17">
    <location>
        <begin position="83"/>
        <end position="95"/>
    </location>
</feature>
<evidence type="ECO:0000256" key="16">
    <source>
        <dbReference type="ARBA" id="ARBA00030566"/>
    </source>
</evidence>
<evidence type="ECO:0000256" key="3">
    <source>
        <dbReference type="ARBA" id="ARBA00004629"/>
    </source>
</evidence>
<evidence type="ECO:0000313" key="19">
    <source>
        <dbReference type="Proteomes" id="UP001497600"/>
    </source>
</evidence>
<keyword evidence="6" id="KW-0158">Chromosome</keyword>
<protein>
    <recommendedName>
        <fullName evidence="5">DASH complex subunit DAD1</fullName>
    </recommendedName>
    <alternativeName>
        <fullName evidence="16">Outer kinetochore protein DAD1</fullName>
    </alternativeName>
</protein>
<keyword evidence="15" id="KW-0137">Centromere</keyword>
<feature type="region of interest" description="Disordered" evidence="17">
    <location>
        <begin position="63"/>
        <end position="95"/>
    </location>
</feature>
<evidence type="ECO:0000256" key="4">
    <source>
        <dbReference type="ARBA" id="ARBA00010146"/>
    </source>
</evidence>
<name>A0ABP0EL31_9ASCO</name>
<evidence type="ECO:0000256" key="17">
    <source>
        <dbReference type="SAM" id="MobiDB-lite"/>
    </source>
</evidence>
<keyword evidence="7" id="KW-0963">Cytoplasm</keyword>
<sequence>MSENAYFEKQRDLLLQEIGVSMESVVYNLDTLNRSLAGSVAVGKEFEDVARLWSHFYDGSNELKRKQEENSKKENEEGKQSEDGEVEEDEEVKTP</sequence>
<keyword evidence="19" id="KW-1185">Reference proteome</keyword>
<evidence type="ECO:0000256" key="13">
    <source>
        <dbReference type="ARBA" id="ARBA00023242"/>
    </source>
</evidence>
<keyword evidence="9" id="KW-0493">Microtubule</keyword>
<reference evidence="18 19" key="1">
    <citation type="submission" date="2024-01" db="EMBL/GenBank/DDBJ databases">
        <authorList>
            <consortium name="Genoscope - CEA"/>
            <person name="William W."/>
        </authorList>
    </citation>
    <scope>NUCLEOTIDE SEQUENCE [LARGE SCALE GENOMIC DNA]</scope>
    <source>
        <strain evidence="18 19">29B2s-10</strain>
    </source>
</reference>
<dbReference type="PANTHER" id="PTHR28025">
    <property type="entry name" value="DASH COMPLEX SUBUNIT DAD1"/>
    <property type="match status" value="1"/>
</dbReference>
<keyword evidence="10" id="KW-0498">Mitosis</keyword>
<evidence type="ECO:0000256" key="2">
    <source>
        <dbReference type="ARBA" id="ARBA00004186"/>
    </source>
</evidence>
<accession>A0ABP0EL31</accession>
<feature type="compositionally biased region" description="Basic and acidic residues" evidence="17">
    <location>
        <begin position="63"/>
        <end position="82"/>
    </location>
</feature>
<dbReference type="Pfam" id="PF08649">
    <property type="entry name" value="DASH_Dad1"/>
    <property type="match status" value="1"/>
</dbReference>
<dbReference type="PANTHER" id="PTHR28025:SF1">
    <property type="entry name" value="DASH COMPLEX SUBUNIT DAD1"/>
    <property type="match status" value="1"/>
</dbReference>
<keyword evidence="14" id="KW-0131">Cell cycle</keyword>
<evidence type="ECO:0000256" key="5">
    <source>
        <dbReference type="ARBA" id="ARBA00020261"/>
    </source>
</evidence>
<keyword evidence="13" id="KW-0539">Nucleus</keyword>
<evidence type="ECO:0000256" key="6">
    <source>
        <dbReference type="ARBA" id="ARBA00022454"/>
    </source>
</evidence>